<organism evidence="1 2">
    <name type="scientific">Cuscuta australis</name>
    <dbReference type="NCBI Taxonomy" id="267555"/>
    <lineage>
        <taxon>Eukaryota</taxon>
        <taxon>Viridiplantae</taxon>
        <taxon>Streptophyta</taxon>
        <taxon>Embryophyta</taxon>
        <taxon>Tracheophyta</taxon>
        <taxon>Spermatophyta</taxon>
        <taxon>Magnoliopsida</taxon>
        <taxon>eudicotyledons</taxon>
        <taxon>Gunneridae</taxon>
        <taxon>Pentapetalae</taxon>
        <taxon>asterids</taxon>
        <taxon>lamiids</taxon>
        <taxon>Solanales</taxon>
        <taxon>Convolvulaceae</taxon>
        <taxon>Cuscuteae</taxon>
        <taxon>Cuscuta</taxon>
        <taxon>Cuscuta subgen. Grammica</taxon>
        <taxon>Cuscuta sect. Cleistogrammica</taxon>
    </lineage>
</organism>
<sequence>MCENYNNICSKGNVPFSWETKPGISKVLKTVPVFHPRHHNLPPPPCVALTLDGSQILPQVPRNSSKKVVNKHDNDPFLVAYMECTKNDGSRGTDLLRFSKDDRVDFGTRKRKTKMKKKNFGLFTCRDSRGVIEDKTVKVSRLPVSKSQKKGEDICVKSSL</sequence>
<gene>
    <name evidence="1" type="ORF">DM860_000821</name>
</gene>
<name>A0A328CX94_9ASTE</name>
<protein>
    <submittedName>
        <fullName evidence="1">Uncharacterized protein</fullName>
    </submittedName>
</protein>
<dbReference type="PANTHER" id="PTHR33696">
    <property type="entry name" value="T22J18.15-RELATED"/>
    <property type="match status" value="1"/>
</dbReference>
<evidence type="ECO:0000313" key="1">
    <source>
        <dbReference type="EMBL" id="RAL38127.1"/>
    </source>
</evidence>
<reference evidence="1 2" key="1">
    <citation type="submission" date="2018-06" db="EMBL/GenBank/DDBJ databases">
        <title>The Genome of Cuscuta australis (Dodder) Provides Insight into the Evolution of Plant Parasitism.</title>
        <authorList>
            <person name="Liu H."/>
        </authorList>
    </citation>
    <scope>NUCLEOTIDE SEQUENCE [LARGE SCALE GENOMIC DNA]</scope>
    <source>
        <strain evidence="2">cv. Yunnan</strain>
        <tissue evidence="1">Vines</tissue>
    </source>
</reference>
<dbReference type="AlphaFoldDB" id="A0A328CX94"/>
<keyword evidence="2" id="KW-1185">Reference proteome</keyword>
<accession>A0A328CX94</accession>
<dbReference type="EMBL" id="NQVE01000215">
    <property type="protein sequence ID" value="RAL38127.1"/>
    <property type="molecule type" value="Genomic_DNA"/>
</dbReference>
<dbReference type="Proteomes" id="UP000249390">
    <property type="component" value="Unassembled WGS sequence"/>
</dbReference>
<comment type="caution">
    <text evidence="1">The sequence shown here is derived from an EMBL/GenBank/DDBJ whole genome shotgun (WGS) entry which is preliminary data.</text>
</comment>
<evidence type="ECO:0000313" key="2">
    <source>
        <dbReference type="Proteomes" id="UP000249390"/>
    </source>
</evidence>
<proteinExistence type="predicted"/>
<dbReference type="PANTHER" id="PTHR33696:SF3">
    <property type="entry name" value="FLZ-TYPE DOMAIN-CONTAINING PROTEIN"/>
    <property type="match status" value="1"/>
</dbReference>